<dbReference type="CDD" id="cd01347">
    <property type="entry name" value="ligand_gated_channel"/>
    <property type="match status" value="1"/>
</dbReference>
<dbReference type="PANTHER" id="PTHR30069">
    <property type="entry name" value="TONB-DEPENDENT OUTER MEMBRANE RECEPTOR"/>
    <property type="match status" value="1"/>
</dbReference>
<evidence type="ECO:0000256" key="10">
    <source>
        <dbReference type="PROSITE-ProRule" id="PRU01360"/>
    </source>
</evidence>
<keyword evidence="4 10" id="KW-0812">Transmembrane</keyword>
<name>A0A940DJG3_9BACT</name>
<keyword evidence="2 10" id="KW-0813">Transport</keyword>
<dbReference type="Pfam" id="PF07715">
    <property type="entry name" value="Plug"/>
    <property type="match status" value="1"/>
</dbReference>
<evidence type="ECO:0000259" key="13">
    <source>
        <dbReference type="Pfam" id="PF07715"/>
    </source>
</evidence>
<dbReference type="InterPro" id="IPR039426">
    <property type="entry name" value="TonB-dep_rcpt-like"/>
</dbReference>
<dbReference type="Proteomes" id="UP000712007">
    <property type="component" value="Unassembled WGS sequence"/>
</dbReference>
<evidence type="ECO:0000256" key="3">
    <source>
        <dbReference type="ARBA" id="ARBA00022452"/>
    </source>
</evidence>
<feature type="domain" description="TonB-dependent receptor plug" evidence="13">
    <location>
        <begin position="110"/>
        <end position="215"/>
    </location>
</feature>
<keyword evidence="6 11" id="KW-0798">TonB box</keyword>
<sequence length="707" mass="79222">MLLCAAPLMAMEEYTVRGKVTDREGEPLTGATVMVRGDEVTGAVTDTTGHYEVRLPDDKEHTLVVQYIGYMTQSRTVRPGGKGREDFRLTENSVGLDQVVVTGTRTPKTLMDAPIATKVITLEEIKRVDATNVSELLQQELPGLELSFSMGQNVTLSMSGFGGNSVLFLVDGERLAGETLDNVDFSRLNLDDVERIEIVKGAASSLYGSNAVGGVINIITRQSSEPWSVNLNARYGAHNEFRTGGTVGFNVGRVSNTINTQWSGIDSYAMKNEGDFGDYQGNRTLNVKERLVYTPVDGLKLTARVGYYQRELDYSELVKNRYRDLNGGLRGNWEIDKRSNLEVSYAYDEYNKSNYMMQSGKDILDYVNTQHNVRALYNCTFAGKHTLTVGGDFLNDYLLSYQFAEGDNVHQQYTADVFAQFDWTVVKNFNIIGGVRYDYFSDKDVHSVSPKLGLMYKIEDATAGHYTFRGSYAKGFRAPTLKEMYMNFDMASIFNIYGNPNLKPEQSHNFSLSAEWFKSYFNLTATGYFNMVDQSITNVWSDELHGMVYDNASPTRMAGFDAVFAMRLPCGFGTKVSYAYTYEFTTDGSPLLTSTRPHALSARVEYGRDWKNYGFNIALSGRWLSAYTTATYADGGYEELIETDYPGYTIWKLTLSQSVWRGIDVNIVVDNLFNYVPKYYYNNSPVTNGTTLAAGVSLNIEEMVKGK</sequence>
<dbReference type="InterPro" id="IPR012910">
    <property type="entry name" value="Plug_dom"/>
</dbReference>
<comment type="subcellular location">
    <subcellularLocation>
        <location evidence="1 10">Cell outer membrane</location>
        <topology evidence="1 10">Multi-pass membrane protein</topology>
    </subcellularLocation>
</comment>
<evidence type="ECO:0000256" key="11">
    <source>
        <dbReference type="RuleBase" id="RU003357"/>
    </source>
</evidence>
<evidence type="ECO:0000256" key="2">
    <source>
        <dbReference type="ARBA" id="ARBA00022448"/>
    </source>
</evidence>
<dbReference type="PANTHER" id="PTHR30069:SF29">
    <property type="entry name" value="HEMOGLOBIN AND HEMOGLOBIN-HAPTOGLOBIN-BINDING PROTEIN 1-RELATED"/>
    <property type="match status" value="1"/>
</dbReference>
<dbReference type="InterPro" id="IPR008969">
    <property type="entry name" value="CarboxyPept-like_regulatory"/>
</dbReference>
<keyword evidence="8 14" id="KW-0675">Receptor</keyword>
<organism evidence="14 15">
    <name type="scientific">Candidatus Aphodosoma intestinipullorum</name>
    <dbReference type="NCBI Taxonomy" id="2840674"/>
    <lineage>
        <taxon>Bacteria</taxon>
        <taxon>Pseudomonadati</taxon>
        <taxon>Bacteroidota</taxon>
        <taxon>Bacteroidia</taxon>
        <taxon>Bacteroidales</taxon>
        <taxon>Candidatus Aphodosoma</taxon>
    </lineage>
</organism>
<dbReference type="PROSITE" id="PS52016">
    <property type="entry name" value="TONB_DEPENDENT_REC_3"/>
    <property type="match status" value="1"/>
</dbReference>
<evidence type="ECO:0000256" key="5">
    <source>
        <dbReference type="ARBA" id="ARBA00022729"/>
    </source>
</evidence>
<protein>
    <submittedName>
        <fullName evidence="14">TonB-dependent receptor</fullName>
    </submittedName>
</protein>
<evidence type="ECO:0000256" key="6">
    <source>
        <dbReference type="ARBA" id="ARBA00023077"/>
    </source>
</evidence>
<dbReference type="Gene3D" id="2.170.130.10">
    <property type="entry name" value="TonB-dependent receptor, plug domain"/>
    <property type="match status" value="1"/>
</dbReference>
<proteinExistence type="inferred from homology"/>
<dbReference type="Pfam" id="PF00593">
    <property type="entry name" value="TonB_dep_Rec_b-barrel"/>
    <property type="match status" value="1"/>
</dbReference>
<evidence type="ECO:0000256" key="8">
    <source>
        <dbReference type="ARBA" id="ARBA00023170"/>
    </source>
</evidence>
<dbReference type="SUPFAM" id="SSF56935">
    <property type="entry name" value="Porins"/>
    <property type="match status" value="1"/>
</dbReference>
<evidence type="ECO:0000313" key="15">
    <source>
        <dbReference type="Proteomes" id="UP000712007"/>
    </source>
</evidence>
<dbReference type="InterPro" id="IPR037066">
    <property type="entry name" value="Plug_dom_sf"/>
</dbReference>
<gene>
    <name evidence="14" type="ORF">IAC51_03460</name>
</gene>
<reference evidence="14" key="2">
    <citation type="journal article" date="2021" name="PeerJ">
        <title>Extensive microbial diversity within the chicken gut microbiome revealed by metagenomics and culture.</title>
        <authorList>
            <person name="Gilroy R."/>
            <person name="Ravi A."/>
            <person name="Getino M."/>
            <person name="Pursley I."/>
            <person name="Horton D.L."/>
            <person name="Alikhan N.F."/>
            <person name="Baker D."/>
            <person name="Gharbi K."/>
            <person name="Hall N."/>
            <person name="Watson M."/>
            <person name="Adriaenssens E.M."/>
            <person name="Foster-Nyarko E."/>
            <person name="Jarju S."/>
            <person name="Secka A."/>
            <person name="Antonio M."/>
            <person name="Oren A."/>
            <person name="Chaudhuri R.R."/>
            <person name="La Ragione R."/>
            <person name="Hildebrand F."/>
            <person name="Pallen M.J."/>
        </authorList>
    </citation>
    <scope>NUCLEOTIDE SEQUENCE</scope>
    <source>
        <strain evidence="14">3924</strain>
    </source>
</reference>
<dbReference type="Gene3D" id="2.40.170.20">
    <property type="entry name" value="TonB-dependent receptor, beta-barrel domain"/>
    <property type="match status" value="1"/>
</dbReference>
<dbReference type="GO" id="GO:0044718">
    <property type="term" value="P:siderophore transmembrane transport"/>
    <property type="evidence" value="ECO:0007669"/>
    <property type="project" value="TreeGrafter"/>
</dbReference>
<dbReference type="AlphaFoldDB" id="A0A940DJG3"/>
<dbReference type="InterPro" id="IPR036942">
    <property type="entry name" value="Beta-barrel_TonB_sf"/>
</dbReference>
<comment type="caution">
    <text evidence="14">The sequence shown here is derived from an EMBL/GenBank/DDBJ whole genome shotgun (WGS) entry which is preliminary data.</text>
</comment>
<evidence type="ECO:0000256" key="4">
    <source>
        <dbReference type="ARBA" id="ARBA00022692"/>
    </source>
</evidence>
<dbReference type="SUPFAM" id="SSF49464">
    <property type="entry name" value="Carboxypeptidase regulatory domain-like"/>
    <property type="match status" value="1"/>
</dbReference>
<evidence type="ECO:0000256" key="1">
    <source>
        <dbReference type="ARBA" id="ARBA00004571"/>
    </source>
</evidence>
<comment type="similarity">
    <text evidence="10 11">Belongs to the TonB-dependent receptor family.</text>
</comment>
<dbReference type="InterPro" id="IPR000531">
    <property type="entry name" value="Beta-barrel_TonB"/>
</dbReference>
<keyword evidence="3 10" id="KW-1134">Transmembrane beta strand</keyword>
<evidence type="ECO:0000256" key="7">
    <source>
        <dbReference type="ARBA" id="ARBA00023136"/>
    </source>
</evidence>
<evidence type="ECO:0000259" key="12">
    <source>
        <dbReference type="Pfam" id="PF00593"/>
    </source>
</evidence>
<dbReference type="GO" id="GO:0009279">
    <property type="term" value="C:cell outer membrane"/>
    <property type="evidence" value="ECO:0007669"/>
    <property type="project" value="UniProtKB-SubCell"/>
</dbReference>
<dbReference type="Gene3D" id="2.60.40.1120">
    <property type="entry name" value="Carboxypeptidase-like, regulatory domain"/>
    <property type="match status" value="1"/>
</dbReference>
<keyword evidence="9 10" id="KW-0998">Cell outer membrane</keyword>
<dbReference type="GO" id="GO:0015344">
    <property type="term" value="F:siderophore uptake transmembrane transporter activity"/>
    <property type="evidence" value="ECO:0007669"/>
    <property type="project" value="TreeGrafter"/>
</dbReference>
<dbReference type="Pfam" id="PF13715">
    <property type="entry name" value="CarbopepD_reg_2"/>
    <property type="match status" value="1"/>
</dbReference>
<accession>A0A940DJG3</accession>
<keyword evidence="7 10" id="KW-0472">Membrane</keyword>
<evidence type="ECO:0000313" key="14">
    <source>
        <dbReference type="EMBL" id="MBO8439688.1"/>
    </source>
</evidence>
<dbReference type="EMBL" id="JADIMV010000056">
    <property type="protein sequence ID" value="MBO8439688.1"/>
    <property type="molecule type" value="Genomic_DNA"/>
</dbReference>
<feature type="domain" description="TonB-dependent receptor-like beta-barrel" evidence="12">
    <location>
        <begin position="270"/>
        <end position="672"/>
    </location>
</feature>
<keyword evidence="5" id="KW-0732">Signal</keyword>
<evidence type="ECO:0000256" key="9">
    <source>
        <dbReference type="ARBA" id="ARBA00023237"/>
    </source>
</evidence>
<reference evidence="14" key="1">
    <citation type="submission" date="2020-10" db="EMBL/GenBank/DDBJ databases">
        <authorList>
            <person name="Gilroy R."/>
        </authorList>
    </citation>
    <scope>NUCLEOTIDE SEQUENCE</scope>
    <source>
        <strain evidence="14">3924</strain>
    </source>
</reference>